<dbReference type="Pfam" id="PF00754">
    <property type="entry name" value="F5_F8_type_C"/>
    <property type="match status" value="1"/>
</dbReference>
<dbReference type="PROSITE" id="PS01285">
    <property type="entry name" value="FA58C_1"/>
    <property type="match status" value="1"/>
</dbReference>
<dbReference type="OMA" id="NSMVENR"/>
<dbReference type="InterPro" id="IPR008979">
    <property type="entry name" value="Galactose-bd-like_sf"/>
</dbReference>
<feature type="domain" description="F5/8 type C" evidence="2">
    <location>
        <begin position="18"/>
        <end position="169"/>
    </location>
</feature>
<keyword evidence="3" id="KW-1185">Reference proteome</keyword>
<dbReference type="Proteomes" id="UP000001554">
    <property type="component" value="Chromosome 10"/>
</dbReference>
<dbReference type="OrthoDB" id="2121828at2759"/>
<dbReference type="GeneID" id="118424277"/>
<dbReference type="SMART" id="SM00231">
    <property type="entry name" value="FA58C"/>
    <property type="match status" value="1"/>
</dbReference>
<dbReference type="PROSITE" id="PS50022">
    <property type="entry name" value="FA58C_3"/>
    <property type="match status" value="1"/>
</dbReference>
<dbReference type="AlphaFoldDB" id="A0A9J7LU95"/>
<dbReference type="SUPFAM" id="SSF49785">
    <property type="entry name" value="Galactose-binding domain-like"/>
    <property type="match status" value="1"/>
</dbReference>
<protein>
    <submittedName>
        <fullName evidence="4">Lactadherin-like</fullName>
    </submittedName>
</protein>
<organism evidence="3 4">
    <name type="scientific">Branchiostoma floridae</name>
    <name type="common">Florida lancelet</name>
    <name type="synonym">Amphioxus</name>
    <dbReference type="NCBI Taxonomy" id="7739"/>
    <lineage>
        <taxon>Eukaryota</taxon>
        <taxon>Metazoa</taxon>
        <taxon>Chordata</taxon>
        <taxon>Cephalochordata</taxon>
        <taxon>Leptocardii</taxon>
        <taxon>Amphioxiformes</taxon>
        <taxon>Branchiostomatidae</taxon>
        <taxon>Branchiostoma</taxon>
    </lineage>
</organism>
<dbReference type="RefSeq" id="XP_035688713.1">
    <property type="nucleotide sequence ID" value="XM_035832820.1"/>
</dbReference>
<accession>A0A9J7LU95</accession>
<dbReference type="Gene3D" id="2.60.120.260">
    <property type="entry name" value="Galactose-binding domain-like"/>
    <property type="match status" value="1"/>
</dbReference>
<reference evidence="3" key="1">
    <citation type="journal article" date="2020" name="Nat. Ecol. Evol.">
        <title>Deeply conserved synteny resolves early events in vertebrate evolution.</title>
        <authorList>
            <person name="Simakov O."/>
            <person name="Marletaz F."/>
            <person name="Yue J.X."/>
            <person name="O'Connell B."/>
            <person name="Jenkins J."/>
            <person name="Brandt A."/>
            <person name="Calef R."/>
            <person name="Tung C.H."/>
            <person name="Huang T.K."/>
            <person name="Schmutz J."/>
            <person name="Satoh N."/>
            <person name="Yu J.K."/>
            <person name="Putnam N.H."/>
            <person name="Green R.E."/>
            <person name="Rokhsar D.S."/>
        </authorList>
    </citation>
    <scope>NUCLEOTIDE SEQUENCE [LARGE SCALE GENOMIC DNA]</scope>
    <source>
        <strain evidence="3">S238N-H82</strain>
    </source>
</reference>
<evidence type="ECO:0000259" key="2">
    <source>
        <dbReference type="PROSITE" id="PS50022"/>
    </source>
</evidence>
<evidence type="ECO:0000313" key="3">
    <source>
        <dbReference type="Proteomes" id="UP000001554"/>
    </source>
</evidence>
<sequence length="174" mass="19258">MAPVKTTPQLTTTTQAICYAKLGLQDSSIPDEQISYSSAGSPGLGRLAGKPWAPQPDSLPKEEYIQVDFMETTKITSIATQGSGGSEMWVTKFAVQYSEDGENWLDYTEQEPLEEGEEASPEPKIFHANTNDNSMVENRLSSTIVARYVRVLPVDWEQAPALRLEFIGCPYAYD</sequence>
<dbReference type="PANTHER" id="PTHR24543:SF291">
    <property type="entry name" value="SMOKE ALARM, ISOFORM D"/>
    <property type="match status" value="1"/>
</dbReference>
<evidence type="ECO:0000256" key="1">
    <source>
        <dbReference type="SAM" id="MobiDB-lite"/>
    </source>
</evidence>
<gene>
    <name evidence="4" type="primary">LOC118424277</name>
</gene>
<reference evidence="4" key="2">
    <citation type="submission" date="2025-08" db="UniProtKB">
        <authorList>
            <consortium name="RefSeq"/>
        </authorList>
    </citation>
    <scope>IDENTIFICATION</scope>
    <source>
        <strain evidence="4">S238N-H82</strain>
        <tissue evidence="4">Testes</tissue>
    </source>
</reference>
<name>A0A9J7LU95_BRAFL</name>
<dbReference type="InterPro" id="IPR000421">
    <property type="entry name" value="FA58C"/>
</dbReference>
<dbReference type="CDD" id="cd00057">
    <property type="entry name" value="FA58C"/>
    <property type="match status" value="1"/>
</dbReference>
<evidence type="ECO:0000313" key="4">
    <source>
        <dbReference type="RefSeq" id="XP_035688713.1"/>
    </source>
</evidence>
<proteinExistence type="predicted"/>
<dbReference type="PANTHER" id="PTHR24543">
    <property type="entry name" value="MULTICOPPER OXIDASE-RELATED"/>
    <property type="match status" value="1"/>
</dbReference>
<dbReference type="KEGG" id="bfo:118424277"/>
<feature type="region of interest" description="Disordered" evidence="1">
    <location>
        <begin position="33"/>
        <end position="58"/>
    </location>
</feature>